<dbReference type="Pfam" id="PF02129">
    <property type="entry name" value="Peptidase_S15"/>
    <property type="match status" value="1"/>
</dbReference>
<dbReference type="RefSeq" id="WP_380057697.1">
    <property type="nucleotide sequence ID" value="NZ_JBHLTC010000057.1"/>
</dbReference>
<dbReference type="SUPFAM" id="SSF49785">
    <property type="entry name" value="Galactose-binding domain-like"/>
    <property type="match status" value="1"/>
</dbReference>
<dbReference type="Gene3D" id="2.60.120.260">
    <property type="entry name" value="Galactose-binding domain-like"/>
    <property type="match status" value="1"/>
</dbReference>
<proteinExistence type="predicted"/>
<evidence type="ECO:0000256" key="2">
    <source>
        <dbReference type="SAM" id="MobiDB-lite"/>
    </source>
</evidence>
<dbReference type="NCBIfam" id="TIGR00976">
    <property type="entry name" value="CocE_NonD"/>
    <property type="match status" value="1"/>
</dbReference>
<sequence length="678" mass="73129">MTTVRARALTLASSAALSLVAMSGTANGAPVPETPEFAPAPPADLGLPARETGLPARESGAPTRETDAPPRETGAPVAPIAPPHVTGSKTTPVYDYANAIRESVYVNTAMDTDSDGTNDVIAVDIVRPRETDEAGRKIPVIMDASPYYACCGRGNEGEKKTYDENGVIAKMPLYYDNYFVPRGYAVVGVDIVGTARSTGCGDVGGKNEIASVVAVIDWLNGRNTAQTGTGAPVKADWTTGAVGMIGKSYDGTLANGVAATGIDGLKTIVPISAISSWYDYTRSGGVPYNEDYMPWLGKYVGRDNPACEAVRADLGDNDADESGDYTDFWAERDHLKDADKVKASVFVVHGLSDYNVQPNHFGQWWNALAKNRVPRKLWLGLEEHVDPFEFRREAWVDELHQWFDYWLQGLPNGVMREPMATIETAPDVWREYSTWPAVKKAVPVPMAVGKLGTPGKGTVEITDEPTLGEDDIVADPTEVIAGRQMFLSAPLPATIRVSGTPTVSLRIKSDQTTTPITARLIEYGEAERYSGIRRTDHSSCWGGSTSYDDPCYYEVEKLTKTTDHGIVGRGWIDAAHSESLSKPKPLTPGKWTTVTVPLRAQDLVIPKGRVLGLAVTLSDHEWTTPNNGGASIEIDVAKSRLDLPVIIGSIPAAPTKIAPIKVDITTPTERPNLHTPTR</sequence>
<evidence type="ECO:0000313" key="5">
    <source>
        <dbReference type="EMBL" id="MFC0629502.1"/>
    </source>
</evidence>
<protein>
    <submittedName>
        <fullName evidence="5">Xaa-Pro dipeptidyl-peptidase</fullName>
    </submittedName>
</protein>
<evidence type="ECO:0000259" key="4">
    <source>
        <dbReference type="SMART" id="SM00939"/>
    </source>
</evidence>
<evidence type="ECO:0000256" key="3">
    <source>
        <dbReference type="SAM" id="SignalP"/>
    </source>
</evidence>
<feature type="region of interest" description="Disordered" evidence="2">
    <location>
        <begin position="30"/>
        <end position="86"/>
    </location>
</feature>
<comment type="caution">
    <text evidence="5">The sequence shown here is derived from an EMBL/GenBank/DDBJ whole genome shotgun (WGS) entry which is preliminary data.</text>
</comment>
<dbReference type="InterPro" id="IPR013736">
    <property type="entry name" value="Xaa-Pro_dipept_C"/>
</dbReference>
<keyword evidence="3" id="KW-0732">Signal</keyword>
<dbReference type="InterPro" id="IPR008979">
    <property type="entry name" value="Galactose-bd-like_sf"/>
</dbReference>
<evidence type="ECO:0000256" key="1">
    <source>
        <dbReference type="ARBA" id="ARBA00022801"/>
    </source>
</evidence>
<feature type="signal peptide" evidence="3">
    <location>
        <begin position="1"/>
        <end position="28"/>
    </location>
</feature>
<feature type="compositionally biased region" description="Low complexity" evidence="2">
    <location>
        <begin position="30"/>
        <end position="49"/>
    </location>
</feature>
<dbReference type="SUPFAM" id="SSF53474">
    <property type="entry name" value="alpha/beta-Hydrolases"/>
    <property type="match status" value="1"/>
</dbReference>
<gene>
    <name evidence="5" type="ORF">ACFFGN_35895</name>
</gene>
<accession>A0ABV6QXZ2</accession>
<dbReference type="NCBIfam" id="NF003780">
    <property type="entry name" value="PRK05371.1-1"/>
    <property type="match status" value="1"/>
</dbReference>
<keyword evidence="1" id="KW-0378">Hydrolase</keyword>
<evidence type="ECO:0000313" key="6">
    <source>
        <dbReference type="Proteomes" id="UP001589890"/>
    </source>
</evidence>
<dbReference type="Gene3D" id="3.40.50.1820">
    <property type="entry name" value="alpha/beta hydrolase"/>
    <property type="match status" value="2"/>
</dbReference>
<dbReference type="Proteomes" id="UP001589890">
    <property type="component" value="Unassembled WGS sequence"/>
</dbReference>
<feature type="chain" id="PRO_5047066642" evidence="3">
    <location>
        <begin position="29"/>
        <end position="678"/>
    </location>
</feature>
<organism evidence="5 6">
    <name type="scientific">Kribbella deserti</name>
    <dbReference type="NCBI Taxonomy" id="1926257"/>
    <lineage>
        <taxon>Bacteria</taxon>
        <taxon>Bacillati</taxon>
        <taxon>Actinomycetota</taxon>
        <taxon>Actinomycetes</taxon>
        <taxon>Propionibacteriales</taxon>
        <taxon>Kribbellaceae</taxon>
        <taxon>Kribbella</taxon>
    </lineage>
</organism>
<dbReference type="InterPro" id="IPR000383">
    <property type="entry name" value="Xaa-Pro-like_dom"/>
</dbReference>
<dbReference type="InterPro" id="IPR005674">
    <property type="entry name" value="CocE/Ser_esterase"/>
</dbReference>
<reference evidence="5 6" key="1">
    <citation type="submission" date="2024-09" db="EMBL/GenBank/DDBJ databases">
        <authorList>
            <person name="Sun Q."/>
            <person name="Mori K."/>
        </authorList>
    </citation>
    <scope>NUCLEOTIDE SEQUENCE [LARGE SCALE GENOMIC DNA]</scope>
    <source>
        <strain evidence="5 6">CGMCC 1.15906</strain>
    </source>
</reference>
<dbReference type="SMART" id="SM00939">
    <property type="entry name" value="PepX_C"/>
    <property type="match status" value="1"/>
</dbReference>
<dbReference type="EMBL" id="JBHLTC010000057">
    <property type="protein sequence ID" value="MFC0629502.1"/>
    <property type="molecule type" value="Genomic_DNA"/>
</dbReference>
<dbReference type="Pfam" id="PF08530">
    <property type="entry name" value="PepX_C"/>
    <property type="match status" value="1"/>
</dbReference>
<feature type="domain" description="Xaa-Pro dipeptidyl-peptidase C-terminal" evidence="4">
    <location>
        <begin position="400"/>
        <end position="658"/>
    </location>
</feature>
<name>A0ABV6QXZ2_9ACTN</name>
<keyword evidence="6" id="KW-1185">Reference proteome</keyword>
<dbReference type="InterPro" id="IPR029058">
    <property type="entry name" value="AB_hydrolase_fold"/>
</dbReference>